<dbReference type="Pfam" id="PF06381">
    <property type="entry name" value="Phage_portal_3"/>
    <property type="match status" value="1"/>
</dbReference>
<protein>
    <submittedName>
        <fullName evidence="2">Phage-associated protein, HI1409 family</fullName>
    </submittedName>
</protein>
<dbReference type="EMBL" id="AP018150">
    <property type="protein sequence ID" value="BBE09453.1"/>
    <property type="molecule type" value="Genomic_DNA"/>
</dbReference>
<accession>A0A2Z6EVH3</accession>
<dbReference type="Proteomes" id="UP000282597">
    <property type="component" value="Chromosome"/>
</dbReference>
<sequence>MSKKHKNKGAQAIPALAVQPTDITQDSLTNLVAGLMNSRDKMAYNHYAFRKTISRSELATMYRSNWLARKIIDAPAEDMTREWLSLETKDESSKDTLEAAEKRFKLVTLLTNNLKWGRLFGGSALYMSLAGEDPETPLETERIRKGALQGFLVLDQHQLTVDKQPSLVDLNRPEYWRPEHYRVADTQQIIHASRLIFSDGALVPVSDLKQQGFWHDSVLQALYDELQRGDTVASGTASMFFEMCVDILKINGLTNKLNSDEGTREVQKRFEVTNTAKSFNRMMLLDSADDYQQKTINFGGVSEVATMFLQRISGAADIPATRLLGQSPTGLSATGESDIRNYYDALKAKQENILRPQVEKIYDVMAMSELGHPLKDLVIEFNPLWQLCEAERANAEKIRAETDQIYLMQGVIHEAHSLKRLKANDTYAITDEDLDEAQALAQELDIPDEPDATRPDQGTLQAHDKTPV</sequence>
<evidence type="ECO:0000313" key="2">
    <source>
        <dbReference type="EMBL" id="BBE09453.1"/>
    </source>
</evidence>
<proteinExistence type="predicted"/>
<dbReference type="KEGG" id="mcys:MCB1EB_1292"/>
<keyword evidence="3" id="KW-1185">Reference proteome</keyword>
<gene>
    <name evidence="2" type="ORF">MCB1EB_1292</name>
</gene>
<dbReference type="RefSeq" id="WP_052393591.1">
    <property type="nucleotide sequence ID" value="NZ_AP018150.1"/>
</dbReference>
<feature type="domain" description="Anti-CBASS protein Acb1-like N-terminal" evidence="1">
    <location>
        <begin position="57"/>
        <end position="404"/>
    </location>
</feature>
<dbReference type="AlphaFoldDB" id="A0A2Z6EVH3"/>
<organism evidence="2 3">
    <name type="scientific">Mycoavidus cysteinexigens</name>
    <dbReference type="NCBI Taxonomy" id="1553431"/>
    <lineage>
        <taxon>Bacteria</taxon>
        <taxon>Pseudomonadati</taxon>
        <taxon>Pseudomonadota</taxon>
        <taxon>Betaproteobacteria</taxon>
        <taxon>Burkholderiales</taxon>
        <taxon>Burkholderiaceae</taxon>
        <taxon>Mycoavidus</taxon>
    </lineage>
</organism>
<dbReference type="InterPro" id="IPR006445">
    <property type="entry name" value="Phage-assoc_HI1409"/>
</dbReference>
<evidence type="ECO:0000259" key="1">
    <source>
        <dbReference type="Pfam" id="PF06381"/>
    </source>
</evidence>
<dbReference type="InterPro" id="IPR024459">
    <property type="entry name" value="Acb1-like_N"/>
</dbReference>
<dbReference type="NCBIfam" id="TIGR01555">
    <property type="entry name" value="phge_rel_HI1409"/>
    <property type="match status" value="1"/>
</dbReference>
<evidence type="ECO:0000313" key="3">
    <source>
        <dbReference type="Proteomes" id="UP000282597"/>
    </source>
</evidence>
<name>A0A2Z6EVH3_9BURK</name>
<reference evidence="2 3" key="1">
    <citation type="journal article" date="2018" name="Microbes Environ.">
        <title>Comparative Genomic Insights into Endofungal Lifestyles of Two Bacterial Endosymbionts, Mycoavidus cysteinexigens and Burkholderia rhizoxinica.</title>
        <authorList>
            <person name="Sharmin D."/>
            <person name="Guo Y."/>
            <person name="Nishizawa T."/>
            <person name="Ohshima S."/>
            <person name="Sato Y."/>
            <person name="Takashima Y."/>
            <person name="Narisawa K."/>
            <person name="Ohta H."/>
        </authorList>
    </citation>
    <scope>NUCLEOTIDE SEQUENCE [LARGE SCALE GENOMIC DNA]</scope>
    <source>
        <strain evidence="2 3">B1-EB</strain>
    </source>
</reference>